<name>A0A1B2JJ92_PICPA</name>
<dbReference type="OrthoDB" id="3992056at2759"/>
<evidence type="ECO:0000313" key="3">
    <source>
        <dbReference type="Proteomes" id="UP000094565"/>
    </source>
</evidence>
<proteinExistence type="predicted"/>
<sequence>MVNRISFEDDLAHEFSQFAPSLVSKYRHNLKDVKSVDKGVSLEEMPRSMIYKMFVNKGSRDKSVSHVRGNRVTSCMPELQFYEDLEPPVLPFKSKHNEEGYNLKEQIVTRESPRVLGGISDHAPRGKATASIEDSGQGMKQRSVSMFEPLGSKKKDQMGLVKKLRRNSKSLGGNSSSQSSRKSSLPSEIFKLPLKPKATSTKQPPIPESLKRIPAPCMLERQEKNMSLSHSRSTSTVRSSLRSNSIKNTLPKKSTKPLPLPPVVKEDCSPMTSTDSLDMLFDLYCSTTNSSTQSSIKQSPTRQSPTLETRTFHAKIDSGCSAPSTEPGLSYCCSSALDSQFSFEEEDKLPIAIATIPGKSLPHLPVKTFSQSEVRDYENSFKPKVLGIGIPPPLPPHFRRSTEIEARTDLERKPSQVKQEGSDTKIFTRKPRTLKRELNEIAELPEHSGSVNSIIPFILADYDEKSSLRVVNRTTPTPSRNITPRAVE</sequence>
<feature type="compositionally biased region" description="Low complexity" evidence="1">
    <location>
        <begin position="227"/>
        <end position="252"/>
    </location>
</feature>
<reference evidence="2 3" key="1">
    <citation type="submission" date="2016-02" db="EMBL/GenBank/DDBJ databases">
        <title>Comparative genomic and transcriptomic foundation for Pichia pastoris.</title>
        <authorList>
            <person name="Love K.R."/>
            <person name="Shah K.A."/>
            <person name="Whittaker C.A."/>
            <person name="Wu J."/>
            <person name="Bartlett M.C."/>
            <person name="Ma D."/>
            <person name="Leeson R.L."/>
            <person name="Priest M."/>
            <person name="Young S.K."/>
            <person name="Love J.C."/>
        </authorList>
    </citation>
    <scope>NUCLEOTIDE SEQUENCE [LARGE SCALE GENOMIC DNA]</scope>
    <source>
        <strain evidence="2 3">ATCC 28485</strain>
    </source>
</reference>
<keyword evidence="3" id="KW-1185">Reference proteome</keyword>
<accession>A0A1B2JJ92</accession>
<dbReference type="AlphaFoldDB" id="A0A1B2JJ92"/>
<organism evidence="2 3">
    <name type="scientific">Komagataella pastoris</name>
    <name type="common">Yeast</name>
    <name type="synonym">Pichia pastoris</name>
    <dbReference type="NCBI Taxonomy" id="4922"/>
    <lineage>
        <taxon>Eukaryota</taxon>
        <taxon>Fungi</taxon>
        <taxon>Dikarya</taxon>
        <taxon>Ascomycota</taxon>
        <taxon>Saccharomycotina</taxon>
        <taxon>Pichiomycetes</taxon>
        <taxon>Pichiales</taxon>
        <taxon>Pichiaceae</taxon>
        <taxon>Komagataella</taxon>
    </lineage>
</organism>
<protein>
    <submittedName>
        <fullName evidence="2">BA75_04883T0</fullName>
    </submittedName>
</protein>
<dbReference type="Proteomes" id="UP000094565">
    <property type="component" value="Chromosome 4"/>
</dbReference>
<evidence type="ECO:0000313" key="2">
    <source>
        <dbReference type="EMBL" id="ANZ78086.1"/>
    </source>
</evidence>
<gene>
    <name evidence="2" type="ORF">ATY40_BA7504883</name>
</gene>
<dbReference type="EMBL" id="CP014587">
    <property type="protein sequence ID" value="ANZ78086.1"/>
    <property type="molecule type" value="Genomic_DNA"/>
</dbReference>
<feature type="region of interest" description="Disordered" evidence="1">
    <location>
        <begin position="165"/>
        <end position="263"/>
    </location>
</feature>
<feature type="region of interest" description="Disordered" evidence="1">
    <location>
        <begin position="112"/>
        <end position="140"/>
    </location>
</feature>
<evidence type="ECO:0000256" key="1">
    <source>
        <dbReference type="SAM" id="MobiDB-lite"/>
    </source>
</evidence>
<feature type="compositionally biased region" description="Low complexity" evidence="1">
    <location>
        <begin position="169"/>
        <end position="187"/>
    </location>
</feature>
<feature type="region of interest" description="Disordered" evidence="1">
    <location>
        <begin position="290"/>
        <end position="309"/>
    </location>
</feature>